<feature type="domain" description="SH3b" evidence="2">
    <location>
        <begin position="92"/>
        <end position="154"/>
    </location>
</feature>
<reference evidence="3" key="1">
    <citation type="submission" date="2020-10" db="EMBL/GenBank/DDBJ databases">
        <authorList>
            <person name="Gilroy R."/>
        </authorList>
    </citation>
    <scope>NUCLEOTIDE SEQUENCE</scope>
    <source>
        <strain evidence="3">ChiSjej6B24-2974</strain>
    </source>
</reference>
<evidence type="ECO:0000256" key="1">
    <source>
        <dbReference type="SAM" id="MobiDB-lite"/>
    </source>
</evidence>
<dbReference type="SUPFAM" id="SSF47090">
    <property type="entry name" value="PGBD-like"/>
    <property type="match status" value="1"/>
</dbReference>
<dbReference type="Pfam" id="PF08239">
    <property type="entry name" value="SH3_3"/>
    <property type="match status" value="1"/>
</dbReference>
<dbReference type="AlphaFoldDB" id="A0A9D0ZKE6"/>
<dbReference type="InterPro" id="IPR002477">
    <property type="entry name" value="Peptidoglycan-bd-like"/>
</dbReference>
<accession>A0A9D0ZKE6</accession>
<name>A0A9D0ZKE6_9FIRM</name>
<dbReference type="Proteomes" id="UP000824260">
    <property type="component" value="Unassembled WGS sequence"/>
</dbReference>
<dbReference type="Gene3D" id="2.30.30.40">
    <property type="entry name" value="SH3 Domains"/>
    <property type="match status" value="1"/>
</dbReference>
<comment type="caution">
    <text evidence="3">The sequence shown here is derived from an EMBL/GenBank/DDBJ whole genome shotgun (WGS) entry which is preliminary data.</text>
</comment>
<dbReference type="SMART" id="SM00287">
    <property type="entry name" value="SH3b"/>
    <property type="match status" value="1"/>
</dbReference>
<dbReference type="InterPro" id="IPR036365">
    <property type="entry name" value="PGBD-like_sf"/>
</dbReference>
<evidence type="ECO:0000259" key="2">
    <source>
        <dbReference type="PROSITE" id="PS51781"/>
    </source>
</evidence>
<evidence type="ECO:0000313" key="4">
    <source>
        <dbReference type="Proteomes" id="UP000824260"/>
    </source>
</evidence>
<dbReference type="Gene3D" id="1.10.101.10">
    <property type="entry name" value="PGBD-like superfamily/PGBD"/>
    <property type="match status" value="1"/>
</dbReference>
<dbReference type="Pfam" id="PF01471">
    <property type="entry name" value="PG_binding_1"/>
    <property type="match status" value="1"/>
</dbReference>
<organism evidence="3 4">
    <name type="scientific">Candidatus Pullichristensenella stercorigallinarum</name>
    <dbReference type="NCBI Taxonomy" id="2840909"/>
    <lineage>
        <taxon>Bacteria</taxon>
        <taxon>Bacillati</taxon>
        <taxon>Bacillota</taxon>
        <taxon>Clostridia</taxon>
        <taxon>Candidatus Pullichristensenella</taxon>
    </lineage>
</organism>
<evidence type="ECO:0000313" key="3">
    <source>
        <dbReference type="EMBL" id="HIQ81866.1"/>
    </source>
</evidence>
<dbReference type="InterPro" id="IPR003646">
    <property type="entry name" value="SH3-like_bac-type"/>
</dbReference>
<protein>
    <submittedName>
        <fullName evidence="3">Peptidoglycan-binding protein</fullName>
    </submittedName>
</protein>
<dbReference type="InterPro" id="IPR036366">
    <property type="entry name" value="PGBDSf"/>
</dbReference>
<dbReference type="PROSITE" id="PS51781">
    <property type="entry name" value="SH3B"/>
    <property type="match status" value="1"/>
</dbReference>
<proteinExistence type="predicted"/>
<feature type="compositionally biased region" description="Acidic residues" evidence="1">
    <location>
        <begin position="64"/>
        <end position="85"/>
    </location>
</feature>
<reference evidence="3" key="2">
    <citation type="journal article" date="2021" name="PeerJ">
        <title>Extensive microbial diversity within the chicken gut microbiome revealed by metagenomics and culture.</title>
        <authorList>
            <person name="Gilroy R."/>
            <person name="Ravi A."/>
            <person name="Getino M."/>
            <person name="Pursley I."/>
            <person name="Horton D.L."/>
            <person name="Alikhan N.F."/>
            <person name="Baker D."/>
            <person name="Gharbi K."/>
            <person name="Hall N."/>
            <person name="Watson M."/>
            <person name="Adriaenssens E.M."/>
            <person name="Foster-Nyarko E."/>
            <person name="Jarju S."/>
            <person name="Secka A."/>
            <person name="Antonio M."/>
            <person name="Oren A."/>
            <person name="Chaudhuri R.R."/>
            <person name="La Ragione R."/>
            <person name="Hildebrand F."/>
            <person name="Pallen M.J."/>
        </authorList>
    </citation>
    <scope>NUCLEOTIDE SEQUENCE</scope>
    <source>
        <strain evidence="3">ChiSjej6B24-2974</strain>
    </source>
</reference>
<gene>
    <name evidence="3" type="ORF">IAA52_02060</name>
</gene>
<sequence length="154" mass="16369">MEGSDVKALQEALMKLGYDLPDYGADGEFGSETKDALMDFQRDEGLDVDGEYGEKSHAALMDALSDEEAGDEDNEEGEADAPTEPEEPKPLGVTVAITGGNVYVRVGNGTNYRAITTVKAGMTFDHVATACNGWNAIVINGQVGWVSGKYSKVV</sequence>
<dbReference type="EMBL" id="DVFZ01000022">
    <property type="protein sequence ID" value="HIQ81866.1"/>
    <property type="molecule type" value="Genomic_DNA"/>
</dbReference>
<feature type="region of interest" description="Disordered" evidence="1">
    <location>
        <begin position="63"/>
        <end position="91"/>
    </location>
</feature>